<organism evidence="4 5">
    <name type="scientific">Apiospora kogelbergensis</name>
    <dbReference type="NCBI Taxonomy" id="1337665"/>
    <lineage>
        <taxon>Eukaryota</taxon>
        <taxon>Fungi</taxon>
        <taxon>Dikarya</taxon>
        <taxon>Ascomycota</taxon>
        <taxon>Pezizomycotina</taxon>
        <taxon>Sordariomycetes</taxon>
        <taxon>Xylariomycetidae</taxon>
        <taxon>Amphisphaeriales</taxon>
        <taxon>Apiosporaceae</taxon>
        <taxon>Apiospora</taxon>
    </lineage>
</organism>
<dbReference type="Pfam" id="PF25053">
    <property type="entry name" value="DUF7791"/>
    <property type="match status" value="1"/>
</dbReference>
<reference evidence="4 5" key="1">
    <citation type="submission" date="2023-01" db="EMBL/GenBank/DDBJ databases">
        <title>Analysis of 21 Apiospora genomes using comparative genomics revels a genus with tremendous synthesis potential of carbohydrate active enzymes and secondary metabolites.</title>
        <authorList>
            <person name="Sorensen T."/>
        </authorList>
    </citation>
    <scope>NUCLEOTIDE SEQUENCE [LARGE SCALE GENOMIC DNA]</scope>
    <source>
        <strain evidence="4 5">CBS 117206</strain>
    </source>
</reference>
<accession>A0AAW0RA51</accession>
<dbReference type="PANTHER" id="PTHR10039">
    <property type="entry name" value="AMELOGENIN"/>
    <property type="match status" value="1"/>
</dbReference>
<feature type="domain" description="DUF7791" evidence="3">
    <location>
        <begin position="564"/>
        <end position="703"/>
    </location>
</feature>
<evidence type="ECO:0000256" key="1">
    <source>
        <dbReference type="ARBA" id="ARBA00022737"/>
    </source>
</evidence>
<dbReference type="PANTHER" id="PTHR10039:SF5">
    <property type="entry name" value="NACHT DOMAIN-CONTAINING PROTEIN"/>
    <property type="match status" value="1"/>
</dbReference>
<dbReference type="Pfam" id="PF24883">
    <property type="entry name" value="NPHP3_N"/>
    <property type="match status" value="1"/>
</dbReference>
<sequence length="858" mass="97373">MEPASAFALAGTIFQFTEAGGKFVVLALKFHRSQAEALATFTELRELADQFDQILTTLGASAHNPGGPDEDQTGFIPLAGECRKVIIQIRKMLEKFRPETNRKRRKRDAIKFAFNSMWSENEITSLKSKLEGLRAQMMFHLLASLRQHVNQTPNQQEETLRTLGVDSQRTFAQEHTTEAIVKFLADRASRSDGEDLKRGLQNDLVAEIYHARTRETVTNSQSILMPTERRGQLERAILESLSYEGFQDREDRVAIAHEATLQWALSEDASTIQNWHSTREWLECDSQIYWITGKPGSGKSTLMKYLCQPVRLQTQEVAEPEARCIKYLQKWSGTDQLYLASFYFWNSGVELQMTSIGLLRTLLYQMLLELPEVIPRVLPSRWEALFILGVMPTTWREEEVTSAFELAVDAVTSSGKLCLFIDGLDEYTGNPEKLVSLFKDLVQRNSRVKICVASRPWVAFEDAFRKAPHLRMEDLTYDDIHKYVSSNFHQEPEFKTLEIREPVFAGELVENIVKKSSGVFLWVHLVVSSLVNGMTYGDRIVDLQKRLDLLPPDLEELYERLLSSLDPFYLEHAAQLLMIMEASLEPLTTIIMSFADEETVETVTSMSWRSSSLDQLSLRHEGMVRRLNSRLKGLLEVSRPRMNPGSASSAPAQPMVQYLHRTVKDFVASEKAQTLLGPFIRKSFDPHLSLCVASWANIKACAPDDVPMEGIKASLRYAANVSIENDKEAYYDYLGAKWYDPESWGLFGQNFLSLAVRYGVTAYVRAGGQSLVPKLIQGATVQWPLLFDTYFTEPDEKRSEMLNLLLSFGADPNHPVSVIKALERENSIVWSFVYMEHDKGLSPSATTMIRALVRHGGI</sequence>
<keyword evidence="1" id="KW-0677">Repeat</keyword>
<evidence type="ECO:0000313" key="4">
    <source>
        <dbReference type="EMBL" id="KAK8130640.1"/>
    </source>
</evidence>
<evidence type="ECO:0008006" key="6">
    <source>
        <dbReference type="Google" id="ProtNLM"/>
    </source>
</evidence>
<evidence type="ECO:0000259" key="2">
    <source>
        <dbReference type="Pfam" id="PF24883"/>
    </source>
</evidence>
<name>A0AAW0RA51_9PEZI</name>
<feature type="domain" description="Nephrocystin 3-like N-terminal" evidence="2">
    <location>
        <begin position="275"/>
        <end position="455"/>
    </location>
</feature>
<dbReference type="Gene3D" id="3.40.50.300">
    <property type="entry name" value="P-loop containing nucleotide triphosphate hydrolases"/>
    <property type="match status" value="1"/>
</dbReference>
<dbReference type="InterPro" id="IPR056693">
    <property type="entry name" value="DUF7791"/>
</dbReference>
<proteinExistence type="predicted"/>
<evidence type="ECO:0000259" key="3">
    <source>
        <dbReference type="Pfam" id="PF25053"/>
    </source>
</evidence>
<dbReference type="Proteomes" id="UP001392437">
    <property type="component" value="Unassembled WGS sequence"/>
</dbReference>
<dbReference type="InterPro" id="IPR056884">
    <property type="entry name" value="NPHP3-like_N"/>
</dbReference>
<dbReference type="InterPro" id="IPR027417">
    <property type="entry name" value="P-loop_NTPase"/>
</dbReference>
<protein>
    <recommendedName>
        <fullName evidence="6">NACHT domain-containing protein</fullName>
    </recommendedName>
</protein>
<gene>
    <name evidence="4" type="ORF">PG999_003020</name>
</gene>
<evidence type="ECO:0000313" key="5">
    <source>
        <dbReference type="Proteomes" id="UP001392437"/>
    </source>
</evidence>
<dbReference type="SUPFAM" id="SSF52540">
    <property type="entry name" value="P-loop containing nucleoside triphosphate hydrolases"/>
    <property type="match status" value="1"/>
</dbReference>
<dbReference type="EMBL" id="JAQQWP010000002">
    <property type="protein sequence ID" value="KAK8130640.1"/>
    <property type="molecule type" value="Genomic_DNA"/>
</dbReference>
<keyword evidence="5" id="KW-1185">Reference proteome</keyword>
<comment type="caution">
    <text evidence="4">The sequence shown here is derived from an EMBL/GenBank/DDBJ whole genome shotgun (WGS) entry which is preliminary data.</text>
</comment>
<dbReference type="AlphaFoldDB" id="A0AAW0RA51"/>